<dbReference type="AlphaFoldDB" id="A0AAD8HDT4"/>
<reference evidence="7" key="2">
    <citation type="submission" date="2023-05" db="EMBL/GenBank/DDBJ databases">
        <authorList>
            <person name="Schelkunov M.I."/>
        </authorList>
    </citation>
    <scope>NUCLEOTIDE SEQUENCE</scope>
    <source>
        <strain evidence="7">Hsosn_3</strain>
        <tissue evidence="7">Leaf</tissue>
    </source>
</reference>
<dbReference type="GO" id="GO:0008299">
    <property type="term" value="P:isoprenoid biosynthetic process"/>
    <property type="evidence" value="ECO:0007669"/>
    <property type="project" value="UniProtKB-KW"/>
</dbReference>
<name>A0AAD8HDT4_9APIA</name>
<keyword evidence="5" id="KW-0328">Glycosyltransferase</keyword>
<dbReference type="PANTHER" id="PTHR48048:SF72">
    <property type="entry name" value="GLYCOSYLTRANSFERASE"/>
    <property type="match status" value="1"/>
</dbReference>
<keyword evidence="3 5" id="KW-0808">Transferase</keyword>
<dbReference type="Gene3D" id="3.40.50.2000">
    <property type="entry name" value="Glycogen Phosphorylase B"/>
    <property type="match status" value="2"/>
</dbReference>
<dbReference type="PANTHER" id="PTHR48048">
    <property type="entry name" value="GLYCOSYLTRANSFERASE"/>
    <property type="match status" value="1"/>
</dbReference>
<dbReference type="InterPro" id="IPR035595">
    <property type="entry name" value="UDP_glycos_trans_CS"/>
</dbReference>
<organism evidence="7 8">
    <name type="scientific">Heracleum sosnowskyi</name>
    <dbReference type="NCBI Taxonomy" id="360622"/>
    <lineage>
        <taxon>Eukaryota</taxon>
        <taxon>Viridiplantae</taxon>
        <taxon>Streptophyta</taxon>
        <taxon>Embryophyta</taxon>
        <taxon>Tracheophyta</taxon>
        <taxon>Spermatophyta</taxon>
        <taxon>Magnoliopsida</taxon>
        <taxon>eudicotyledons</taxon>
        <taxon>Gunneridae</taxon>
        <taxon>Pentapetalae</taxon>
        <taxon>asterids</taxon>
        <taxon>campanulids</taxon>
        <taxon>Apiales</taxon>
        <taxon>Apiaceae</taxon>
        <taxon>Apioideae</taxon>
        <taxon>apioid superclade</taxon>
        <taxon>Tordylieae</taxon>
        <taxon>Tordyliinae</taxon>
        <taxon>Heracleum</taxon>
    </lineage>
</organism>
<keyword evidence="4" id="KW-0414">Isoprene biosynthesis</keyword>
<accession>A0AAD8HDT4</accession>
<gene>
    <name evidence="7" type="ORF">POM88_040279</name>
</gene>
<dbReference type="EMBL" id="JAUIZM010000009">
    <property type="protein sequence ID" value="KAK1364718.1"/>
    <property type="molecule type" value="Genomic_DNA"/>
</dbReference>
<comment type="pathway">
    <text evidence="1">Secondary metabolite biosynthesis; terpenoid biosynthesis.</text>
</comment>
<dbReference type="InterPro" id="IPR002213">
    <property type="entry name" value="UDP_glucos_trans"/>
</dbReference>
<reference evidence="7" key="1">
    <citation type="submission" date="2023-02" db="EMBL/GenBank/DDBJ databases">
        <title>Genome of toxic invasive species Heracleum sosnowskyi carries increased number of genes despite the absence of recent whole-genome duplications.</title>
        <authorList>
            <person name="Schelkunov M."/>
            <person name="Shtratnikova V."/>
            <person name="Makarenko M."/>
            <person name="Klepikova A."/>
            <person name="Omelchenko D."/>
            <person name="Novikova G."/>
            <person name="Obukhova E."/>
            <person name="Bogdanov V."/>
            <person name="Penin A."/>
            <person name="Logacheva M."/>
        </authorList>
    </citation>
    <scope>NUCLEOTIDE SEQUENCE</scope>
    <source>
        <strain evidence="7">Hsosn_3</strain>
        <tissue evidence="7">Leaf</tissue>
    </source>
</reference>
<dbReference type="Proteomes" id="UP001237642">
    <property type="component" value="Unassembled WGS sequence"/>
</dbReference>
<comment type="similarity">
    <text evidence="2 5">Belongs to the UDP-glycosyltransferase family.</text>
</comment>
<dbReference type="SUPFAM" id="SSF53756">
    <property type="entry name" value="UDP-Glycosyltransferase/glycogen phosphorylase"/>
    <property type="match status" value="1"/>
</dbReference>
<evidence type="ECO:0000313" key="7">
    <source>
        <dbReference type="EMBL" id="KAK1364718.1"/>
    </source>
</evidence>
<sequence>MRRELIFIPAPGVGHLVSIIEFAKLLVSRDEDISVNILLMDLPFDSDLAAFTRTLKKDAPQSVVFIDIPALDEITMTEIMSMPWMSFLASFIDKQQSQVRNVVATIMEQSKTSKQCGFVIDLFCTSMIDVANEFGVPTYTFFTASAAFLSLMSNIENWKDDERQEIYEHKDSEFKIALSGFSNQVPVQILPSMMLTKEGSAHNKAKVRRLKESKAILVNTVRELEAPAIKFLAGDGEPPVIYHVGPIIKFKSRGTTTKDKISEEAIINWLDNQPPLSVVYLCFGSVGSFHVEQVKEIAQALELSGQRFLWSLRRPSQEQKKWEFPKVYEDFNEVLPEGFLDRTSGIGKVIGWTPQVTILSHPSVGGFVSHCGWNSTLESIWCGVPIATWPMFADQQINAFQLVVELGIATEIKMDSQVDIFANIESTPVVRAEEIERGIRYLMGEESELRKKMKEMKDTCRNATVQGGSSYASLAQFIRDVKGNI</sequence>
<evidence type="ECO:0000256" key="4">
    <source>
        <dbReference type="ARBA" id="ARBA00023229"/>
    </source>
</evidence>
<evidence type="ECO:0000256" key="1">
    <source>
        <dbReference type="ARBA" id="ARBA00004721"/>
    </source>
</evidence>
<dbReference type="PROSITE" id="PS00375">
    <property type="entry name" value="UDPGT"/>
    <property type="match status" value="1"/>
</dbReference>
<proteinExistence type="inferred from homology"/>
<dbReference type="InterPro" id="IPR050481">
    <property type="entry name" value="UDP-glycosyltransf_plant"/>
</dbReference>
<evidence type="ECO:0000256" key="3">
    <source>
        <dbReference type="ARBA" id="ARBA00022679"/>
    </source>
</evidence>
<comment type="caution">
    <text evidence="7">The sequence shown here is derived from an EMBL/GenBank/DDBJ whole genome shotgun (WGS) entry which is preliminary data.</text>
</comment>
<protein>
    <recommendedName>
        <fullName evidence="6">Glycosyltransferase</fullName>
        <ecNumber evidence="6">2.4.1.-</ecNumber>
    </recommendedName>
</protein>
<dbReference type="GO" id="GO:0035251">
    <property type="term" value="F:UDP-glucosyltransferase activity"/>
    <property type="evidence" value="ECO:0007669"/>
    <property type="project" value="InterPro"/>
</dbReference>
<keyword evidence="8" id="KW-1185">Reference proteome</keyword>
<evidence type="ECO:0000256" key="6">
    <source>
        <dbReference type="RuleBase" id="RU362057"/>
    </source>
</evidence>
<evidence type="ECO:0000256" key="5">
    <source>
        <dbReference type="RuleBase" id="RU003718"/>
    </source>
</evidence>
<dbReference type="Pfam" id="PF00201">
    <property type="entry name" value="UDPGT"/>
    <property type="match status" value="1"/>
</dbReference>
<dbReference type="EC" id="2.4.1.-" evidence="6"/>
<evidence type="ECO:0000256" key="2">
    <source>
        <dbReference type="ARBA" id="ARBA00009995"/>
    </source>
</evidence>
<dbReference type="FunFam" id="3.40.50.2000:FF:000056">
    <property type="entry name" value="Glycosyltransferase"/>
    <property type="match status" value="1"/>
</dbReference>
<dbReference type="CDD" id="cd03784">
    <property type="entry name" value="GT1_Gtf-like"/>
    <property type="match status" value="1"/>
</dbReference>
<evidence type="ECO:0000313" key="8">
    <source>
        <dbReference type="Proteomes" id="UP001237642"/>
    </source>
</evidence>